<keyword evidence="3" id="KW-1185">Reference proteome</keyword>
<organism evidence="2 3">
    <name type="scientific">Armillaria novae-zelandiae</name>
    <dbReference type="NCBI Taxonomy" id="153914"/>
    <lineage>
        <taxon>Eukaryota</taxon>
        <taxon>Fungi</taxon>
        <taxon>Dikarya</taxon>
        <taxon>Basidiomycota</taxon>
        <taxon>Agaricomycotina</taxon>
        <taxon>Agaricomycetes</taxon>
        <taxon>Agaricomycetidae</taxon>
        <taxon>Agaricales</taxon>
        <taxon>Marasmiineae</taxon>
        <taxon>Physalacriaceae</taxon>
        <taxon>Armillaria</taxon>
    </lineage>
</organism>
<dbReference type="Pfam" id="PF12770">
    <property type="entry name" value="CHAT"/>
    <property type="match status" value="1"/>
</dbReference>
<feature type="domain" description="CHAT" evidence="1">
    <location>
        <begin position="642"/>
        <end position="928"/>
    </location>
</feature>
<comment type="caution">
    <text evidence="2">The sequence shown here is derived from an EMBL/GenBank/DDBJ whole genome shotgun (WGS) entry which is preliminary data.</text>
</comment>
<dbReference type="InterPro" id="IPR024983">
    <property type="entry name" value="CHAT_dom"/>
</dbReference>
<dbReference type="EMBL" id="JAUEPR010000089">
    <property type="protein sequence ID" value="KAK0465798.1"/>
    <property type="molecule type" value="Genomic_DNA"/>
</dbReference>
<evidence type="ECO:0000313" key="3">
    <source>
        <dbReference type="Proteomes" id="UP001175227"/>
    </source>
</evidence>
<evidence type="ECO:0000259" key="1">
    <source>
        <dbReference type="Pfam" id="PF12770"/>
    </source>
</evidence>
<gene>
    <name evidence="2" type="ORF">IW261DRAFT_1346843</name>
</gene>
<dbReference type="AlphaFoldDB" id="A0AA39NHL7"/>
<reference evidence="2" key="1">
    <citation type="submission" date="2023-06" db="EMBL/GenBank/DDBJ databases">
        <authorList>
            <consortium name="Lawrence Berkeley National Laboratory"/>
            <person name="Ahrendt S."/>
            <person name="Sahu N."/>
            <person name="Indic B."/>
            <person name="Wong-Bajracharya J."/>
            <person name="Merenyi Z."/>
            <person name="Ke H.-M."/>
            <person name="Monk M."/>
            <person name="Kocsube S."/>
            <person name="Drula E."/>
            <person name="Lipzen A."/>
            <person name="Balint B."/>
            <person name="Henrissat B."/>
            <person name="Andreopoulos B."/>
            <person name="Martin F.M."/>
            <person name="Harder C.B."/>
            <person name="Rigling D."/>
            <person name="Ford K.L."/>
            <person name="Foster G.D."/>
            <person name="Pangilinan J."/>
            <person name="Papanicolaou A."/>
            <person name="Barry K."/>
            <person name="LaButti K."/>
            <person name="Viragh M."/>
            <person name="Koriabine M."/>
            <person name="Yan M."/>
            <person name="Riley R."/>
            <person name="Champramary S."/>
            <person name="Plett K.L."/>
            <person name="Tsai I.J."/>
            <person name="Slot J."/>
            <person name="Sipos G."/>
            <person name="Plett J."/>
            <person name="Nagy L.G."/>
            <person name="Grigoriev I.V."/>
        </authorList>
    </citation>
    <scope>NUCLEOTIDE SEQUENCE</scope>
    <source>
        <strain evidence="2">ICMP 16352</strain>
    </source>
</reference>
<dbReference type="Gene3D" id="1.25.40.10">
    <property type="entry name" value="Tetratricopeptide repeat domain"/>
    <property type="match status" value="1"/>
</dbReference>
<protein>
    <submittedName>
        <fullName evidence="2">CHAT domain-containing protein</fullName>
    </submittedName>
</protein>
<accession>A0AA39NHL7</accession>
<sequence length="929" mass="103447">MERFEQFGREDDLQNAIYALEHSVSSTSDSDPDKPSRLNNLCVAFMRRFELLGDSRDLDHAIKSGKDALAVSVSAEGNPQKPRCLYTLACRLNDRFERLNELDDINSVIEIGQLAFSLTAEGDELKPMALHIVACSFFERFKRLGKFDDLEKSISEGKSAADLMPKDYPQRFSRLHGLSVRLLERFDLFDNPADLDEAIVKGVDAVNAMPSSCSDRPGVLNNLGVCIFRRFEQHRDFGDLTKAISLLKKALSGTTEGCVDRPRLLDNLGLYVLHRFLIAKDANDLDEAISAGRRALACTPHGYLDKPSRLINLMQSLRERFRVSRQVDDLEESISCGMEALSLIPDGHPDKPSILFQIGASVALRFDRFQNPLDADKATSLLKSAALSPTGSLLTRLDAASEWARVLIEVNPSSALEAFKVTLDLFPRVAWTGKRAERYGQLAHCDDIVNRAAVWALQCGYTNTALEWLEMGRAVVWGQLHNLRSPIDFLSDSHPDLAERLSEVTVALETVTIRDSKTEHFKESTMEDIAKGQRRLATECDCLVETVRALPGFEDFLLPTKLATLKNAAKFGPVVLINVHRIRCDALVLNPGRDNVFHIPLMSFSYQKAKNLQKLITELLYCSGHMLPGYGMSNKDGFMHVLKELWTCIVKPVLDGLAFSPCDTTNPPRLWWCPTGPLAFLPIHAAGDYRSNEPGTKISDYVVSSYTPTLTILLDKLEKTRRFKGLLAISQPNTPGLFPLPGTKEELQKIEERANGVIVEYLRGEEAMPDMVLDGMSTCNWVHMACRCTQNGEKSKGSAFHLHPSPKYPEGHLPVSHLIAKTFPDADFAYLSACQTATRDKSLSEESVHFAVGMLMAGYQSVIATLWSIRDADAPLVADEVYSRLFEDGEPDSGNAAIALHHAVQSFRKHVEGEPDSFLRWVPFIHVGV</sequence>
<proteinExistence type="predicted"/>
<dbReference type="Proteomes" id="UP001175227">
    <property type="component" value="Unassembled WGS sequence"/>
</dbReference>
<evidence type="ECO:0000313" key="2">
    <source>
        <dbReference type="EMBL" id="KAK0465798.1"/>
    </source>
</evidence>
<name>A0AA39NHL7_9AGAR</name>
<dbReference type="InterPro" id="IPR011990">
    <property type="entry name" value="TPR-like_helical_dom_sf"/>
</dbReference>